<dbReference type="STRING" id="161896.UL81_01675"/>
<dbReference type="HOGENOM" id="CLU_000604_86_7_11"/>
<comment type="similarity">
    <text evidence="1">Belongs to the ABC transporter superfamily.</text>
</comment>
<dbReference type="EMBL" id="CP011311">
    <property type="protein sequence ID" value="AKE38316.1"/>
    <property type="molecule type" value="Genomic_DNA"/>
</dbReference>
<dbReference type="InterPro" id="IPR050095">
    <property type="entry name" value="ECF_ABC_transporter_ATP-bd"/>
</dbReference>
<dbReference type="GO" id="GO:0043190">
    <property type="term" value="C:ATP-binding cassette (ABC) transporter complex"/>
    <property type="evidence" value="ECO:0007669"/>
    <property type="project" value="TreeGrafter"/>
</dbReference>
<dbReference type="GO" id="GO:0016887">
    <property type="term" value="F:ATP hydrolysis activity"/>
    <property type="evidence" value="ECO:0007669"/>
    <property type="project" value="InterPro"/>
</dbReference>
<reference evidence="5 6" key="1">
    <citation type="journal article" date="2015" name="Genome Announc.">
        <title>Complete Genome Sequence of Corynebacterium camporealensis DSM 44610, Isolated from the Milk of a Manchega Sheep with Subclinical Mastitis.</title>
        <authorList>
            <person name="Ruckert C."/>
            <person name="Albersmeier A."/>
            <person name="Winkler A."/>
            <person name="Tauch A."/>
        </authorList>
    </citation>
    <scope>NUCLEOTIDE SEQUENCE [LARGE SCALE GENOMIC DNA]</scope>
    <source>
        <strain evidence="5 6">DSM 44610</strain>
    </source>
</reference>
<dbReference type="InterPro" id="IPR027417">
    <property type="entry name" value="P-loop_NTPase"/>
</dbReference>
<dbReference type="InterPro" id="IPR003439">
    <property type="entry name" value="ABC_transporter-like_ATP-bd"/>
</dbReference>
<keyword evidence="6" id="KW-1185">Reference proteome</keyword>
<dbReference type="Proteomes" id="UP000033566">
    <property type="component" value="Chromosome"/>
</dbReference>
<name>A0A0F6T9N8_9CORY</name>
<evidence type="ECO:0000313" key="5">
    <source>
        <dbReference type="EMBL" id="AKE38316.1"/>
    </source>
</evidence>
<dbReference type="PROSITE" id="PS00675">
    <property type="entry name" value="SIGMA54_INTERACT_1"/>
    <property type="match status" value="1"/>
</dbReference>
<keyword evidence="3" id="KW-0547">Nucleotide-binding</keyword>
<dbReference type="SUPFAM" id="SSF52540">
    <property type="entry name" value="P-loop containing nucleoside triphosphate hydrolases"/>
    <property type="match status" value="2"/>
</dbReference>
<evidence type="ECO:0000256" key="4">
    <source>
        <dbReference type="ARBA" id="ARBA00022840"/>
    </source>
</evidence>
<dbReference type="Pfam" id="PF00005">
    <property type="entry name" value="ABC_tran"/>
    <property type="match status" value="2"/>
</dbReference>
<dbReference type="PATRIC" id="fig|161896.4.peg.328"/>
<accession>A0A0F6T9N8</accession>
<organism evidence="5 6">
    <name type="scientific">Corynebacterium camporealensis</name>
    <dbReference type="NCBI Taxonomy" id="161896"/>
    <lineage>
        <taxon>Bacteria</taxon>
        <taxon>Bacillati</taxon>
        <taxon>Actinomycetota</taxon>
        <taxon>Actinomycetes</taxon>
        <taxon>Mycobacteriales</taxon>
        <taxon>Corynebacteriaceae</taxon>
        <taxon>Corynebacterium</taxon>
    </lineage>
</organism>
<proteinExistence type="inferred from homology"/>
<dbReference type="CDD" id="cd03225">
    <property type="entry name" value="ABC_cobalt_CbiO_domain1"/>
    <property type="match status" value="2"/>
</dbReference>
<keyword evidence="5" id="KW-0378">Hydrolase</keyword>
<dbReference type="RefSeq" id="WP_035106504.1">
    <property type="nucleotide sequence ID" value="NZ_CP011311.1"/>
</dbReference>
<dbReference type="InterPro" id="IPR025662">
    <property type="entry name" value="Sigma_54_int_dom_ATP-bd_1"/>
</dbReference>
<dbReference type="InterPro" id="IPR003593">
    <property type="entry name" value="AAA+_ATPase"/>
</dbReference>
<evidence type="ECO:0000256" key="1">
    <source>
        <dbReference type="ARBA" id="ARBA00005417"/>
    </source>
</evidence>
<evidence type="ECO:0000256" key="2">
    <source>
        <dbReference type="ARBA" id="ARBA00022448"/>
    </source>
</evidence>
<dbReference type="PANTHER" id="PTHR43553:SF24">
    <property type="entry name" value="ENERGY-COUPLING FACTOR TRANSPORTER ATP-BINDING PROTEIN ECFA1"/>
    <property type="match status" value="1"/>
</dbReference>
<protein>
    <submittedName>
        <fullName evidence="5">ATPase component of various ABC-type transport systems with duplicated ATPase domain</fullName>
        <ecNumber evidence="5">3.6.3.-</ecNumber>
    </submittedName>
</protein>
<dbReference type="GO" id="GO:0005524">
    <property type="term" value="F:ATP binding"/>
    <property type="evidence" value="ECO:0007669"/>
    <property type="project" value="UniProtKB-KW"/>
</dbReference>
<dbReference type="AlphaFoldDB" id="A0A0F6T9N8"/>
<dbReference type="Gene3D" id="3.40.50.300">
    <property type="entry name" value="P-loop containing nucleotide triphosphate hydrolases"/>
    <property type="match status" value="2"/>
</dbReference>
<dbReference type="KEGG" id="ccj:UL81_01675"/>
<dbReference type="PROSITE" id="PS00211">
    <property type="entry name" value="ABC_TRANSPORTER_1"/>
    <property type="match status" value="2"/>
</dbReference>
<keyword evidence="2" id="KW-0813">Transport</keyword>
<gene>
    <name evidence="5" type="ORF">UL81_01675</name>
</gene>
<evidence type="ECO:0000256" key="3">
    <source>
        <dbReference type="ARBA" id="ARBA00022741"/>
    </source>
</evidence>
<dbReference type="SMART" id="SM00382">
    <property type="entry name" value="AAA"/>
    <property type="match status" value="2"/>
</dbReference>
<evidence type="ECO:0000313" key="6">
    <source>
        <dbReference type="Proteomes" id="UP000033566"/>
    </source>
</evidence>
<dbReference type="OrthoDB" id="501320at2"/>
<dbReference type="PROSITE" id="PS50893">
    <property type="entry name" value="ABC_TRANSPORTER_2"/>
    <property type="match status" value="2"/>
</dbReference>
<dbReference type="PANTHER" id="PTHR43553">
    <property type="entry name" value="HEAVY METAL TRANSPORTER"/>
    <property type="match status" value="1"/>
</dbReference>
<dbReference type="InterPro" id="IPR017871">
    <property type="entry name" value="ABC_transporter-like_CS"/>
</dbReference>
<dbReference type="EC" id="3.6.3.-" evidence="5"/>
<keyword evidence="4" id="KW-0067">ATP-binding</keyword>
<sequence>MAATGIRARGYGWKHASRSTAALQDIDFDIQPGERVLLCGDSGSGKSTLVSAIAGVLGGDDEGQQSGSIMLYDAYGDTQQPGRDVPVGLVLQDPDSQVVYGRVGDDVAFGCENLGIERDEIWRRVHHAVDLVGLEVGLDHPTDRLSGGQKQRLALAGVIAMGAGVLLLDEPTANLDPAGAASVIDAVDRIVADTGATLIVVEHNAQPWEHVLDRALCLEQGTIVSEGPVADVLATRPVPQLPSARKDIGNGHQTPALASQDLLTRWGPPRNYVLPRGASTVITGPNGVGKSTWLMTMGGLLKPRKGKVQVAADIRGSVKGAPHQWSSKDLATRIGFVFQNPEHSFIARNVREEMEIGARVMGVDEEHAGIDRLLASMRLEHVADANPFTLSGGEKRRLSVAAALVATPEVLLLDEPTYGQDPETFAELVRLLRELADSGTTIASVTHDPQFIAALGDYRVEVSNG</sequence>
<dbReference type="GO" id="GO:0042626">
    <property type="term" value="F:ATPase-coupled transmembrane transporter activity"/>
    <property type="evidence" value="ECO:0007669"/>
    <property type="project" value="TreeGrafter"/>
</dbReference>
<dbReference type="InterPro" id="IPR015856">
    <property type="entry name" value="ABC_transpr_CbiO/EcfA_su"/>
</dbReference>